<dbReference type="EMBL" id="PQFZ01000017">
    <property type="protein sequence ID" value="POR47804.1"/>
    <property type="molecule type" value="Genomic_DNA"/>
</dbReference>
<keyword evidence="3 5" id="KW-0732">Signal</keyword>
<dbReference type="SUPFAM" id="SSF53822">
    <property type="entry name" value="Periplasmic binding protein-like I"/>
    <property type="match status" value="1"/>
</dbReference>
<dbReference type="Pfam" id="PF13458">
    <property type="entry name" value="Peripla_BP_6"/>
    <property type="match status" value="1"/>
</dbReference>
<keyword evidence="4" id="KW-0029">Amino-acid transport</keyword>
<reference evidence="7 8" key="1">
    <citation type="submission" date="2018-01" db="EMBL/GenBank/DDBJ databases">
        <title>Genomic Encyclopedia of Type Strains, Phase III (KMG-III): the genomes of soil and plant-associated and newly described type strains.</title>
        <authorList>
            <person name="Whitman W."/>
        </authorList>
    </citation>
    <scope>NUCLEOTIDE SEQUENCE [LARGE SCALE GENOMIC DNA]</scope>
    <source>
        <strain evidence="7 8">1131</strain>
    </source>
</reference>
<feature type="signal peptide" evidence="5">
    <location>
        <begin position="1"/>
        <end position="30"/>
    </location>
</feature>
<gene>
    <name evidence="7" type="ORF">CYD53_11769</name>
</gene>
<evidence type="ECO:0000256" key="2">
    <source>
        <dbReference type="ARBA" id="ARBA00022448"/>
    </source>
</evidence>
<evidence type="ECO:0000313" key="8">
    <source>
        <dbReference type="Proteomes" id="UP000236919"/>
    </source>
</evidence>
<dbReference type="PRINTS" id="PR00337">
    <property type="entry name" value="LEUILEVALBP"/>
</dbReference>
<evidence type="ECO:0000256" key="5">
    <source>
        <dbReference type="SAM" id="SignalP"/>
    </source>
</evidence>
<dbReference type="Proteomes" id="UP000236919">
    <property type="component" value="Unassembled WGS sequence"/>
</dbReference>
<evidence type="ECO:0000256" key="4">
    <source>
        <dbReference type="ARBA" id="ARBA00022970"/>
    </source>
</evidence>
<proteinExistence type="inferred from homology"/>
<comment type="similarity">
    <text evidence="1">Belongs to the leucine-binding protein family.</text>
</comment>
<dbReference type="CDD" id="cd20013">
    <property type="entry name" value="PBP1_RPA0985_benzoate-like"/>
    <property type="match status" value="1"/>
</dbReference>
<accession>A0A2S4LZB5</accession>
<keyword evidence="8" id="KW-1185">Reference proteome</keyword>
<feature type="chain" id="PRO_5015502863" evidence="5">
    <location>
        <begin position="31"/>
        <end position="398"/>
    </location>
</feature>
<dbReference type="InterPro" id="IPR051010">
    <property type="entry name" value="BCAA_transport"/>
</dbReference>
<feature type="domain" description="Leucine-binding protein" evidence="6">
    <location>
        <begin position="35"/>
        <end position="373"/>
    </location>
</feature>
<dbReference type="Gene3D" id="3.40.50.2300">
    <property type="match status" value="2"/>
</dbReference>
<protein>
    <submittedName>
        <fullName evidence="7">Amino acid/amide ABC transporter substrate-binding protein (HAAT family)</fullName>
    </submittedName>
</protein>
<dbReference type="RefSeq" id="WP_425428335.1">
    <property type="nucleotide sequence ID" value="NZ_PQFZ01000017.1"/>
</dbReference>
<evidence type="ECO:0000259" key="6">
    <source>
        <dbReference type="Pfam" id="PF13458"/>
    </source>
</evidence>
<dbReference type="GO" id="GO:0006865">
    <property type="term" value="P:amino acid transport"/>
    <property type="evidence" value="ECO:0007669"/>
    <property type="project" value="UniProtKB-KW"/>
</dbReference>
<keyword evidence="2" id="KW-0813">Transport</keyword>
<sequence length="398" mass="42551">MPKSTTALSRRALLALGGTALMLASAQAQAQAQQTVKIGLILPMTGPFAGAIGRQIEAAAKLYMAQNGASVAGKTIELIIKDDTGTPDVTRRIAQELLVNDKVSFLAGFGLTPLAFAVAPLATQSKTPQIVMAAGTSSITEQSPFIVRTSFTLPQVTIGIADWASKNGIKKAMTLVADYGPGLDAEKSFKERLTAAGGEITGEIRIPLRNPDFSPFLQRVTDAKPDALFVFVPSGLGVQFMKQFVERGLDKSGIRLIATGDVTDDESLDSMGDVTLGLVTTHHYSAAHPSPENKAFVEAFRKAANVRPNFMAVGGWDGMHLIYQALKKTNGDTDGTKLVEAMKGMSWVSPRGPISIDPKTRDIIQNVYVRKVEKVNGELYNVEFSTFEAVPDPVKAAK</sequence>
<dbReference type="PROSITE" id="PS51318">
    <property type="entry name" value="TAT"/>
    <property type="match status" value="1"/>
</dbReference>
<dbReference type="PANTHER" id="PTHR30483">
    <property type="entry name" value="LEUCINE-SPECIFIC-BINDING PROTEIN"/>
    <property type="match status" value="1"/>
</dbReference>
<evidence type="ECO:0000313" key="7">
    <source>
        <dbReference type="EMBL" id="POR47804.1"/>
    </source>
</evidence>
<name>A0A2S4LZB5_9HYPH</name>
<dbReference type="PANTHER" id="PTHR30483:SF6">
    <property type="entry name" value="PERIPLASMIC BINDING PROTEIN OF ABC TRANSPORTER FOR NATURAL AMINO ACIDS"/>
    <property type="match status" value="1"/>
</dbReference>
<dbReference type="InterPro" id="IPR028081">
    <property type="entry name" value="Leu-bd"/>
</dbReference>
<dbReference type="InterPro" id="IPR006311">
    <property type="entry name" value="TAT_signal"/>
</dbReference>
<dbReference type="AlphaFoldDB" id="A0A2S4LZB5"/>
<dbReference type="InterPro" id="IPR028082">
    <property type="entry name" value="Peripla_BP_I"/>
</dbReference>
<evidence type="ECO:0000256" key="1">
    <source>
        <dbReference type="ARBA" id="ARBA00010062"/>
    </source>
</evidence>
<evidence type="ECO:0000256" key="3">
    <source>
        <dbReference type="ARBA" id="ARBA00022729"/>
    </source>
</evidence>
<dbReference type="InterPro" id="IPR000709">
    <property type="entry name" value="Leu_Ile_Val-bd"/>
</dbReference>
<comment type="caution">
    <text evidence="7">The sequence shown here is derived from an EMBL/GenBank/DDBJ whole genome shotgun (WGS) entry which is preliminary data.</text>
</comment>
<organism evidence="7 8">
    <name type="scientific">Bosea psychrotolerans</name>
    <dbReference type="NCBI Taxonomy" id="1871628"/>
    <lineage>
        <taxon>Bacteria</taxon>
        <taxon>Pseudomonadati</taxon>
        <taxon>Pseudomonadota</taxon>
        <taxon>Alphaproteobacteria</taxon>
        <taxon>Hyphomicrobiales</taxon>
        <taxon>Boseaceae</taxon>
        <taxon>Bosea</taxon>
    </lineage>
</organism>